<keyword evidence="4" id="KW-1185">Reference proteome</keyword>
<evidence type="ECO:0000259" key="2">
    <source>
        <dbReference type="Pfam" id="PF03551"/>
    </source>
</evidence>
<dbReference type="Proteomes" id="UP000676428">
    <property type="component" value="Chromosome"/>
</dbReference>
<dbReference type="PANTHER" id="PTHR43252">
    <property type="entry name" value="TRANSCRIPTIONAL REGULATOR YQJI"/>
    <property type="match status" value="1"/>
</dbReference>
<dbReference type="SUPFAM" id="SSF46785">
    <property type="entry name" value="Winged helix' DNA-binding domain"/>
    <property type="match status" value="1"/>
</dbReference>
<accession>A0ABX8DJA4</accession>
<evidence type="ECO:0000313" key="4">
    <source>
        <dbReference type="Proteomes" id="UP000676428"/>
    </source>
</evidence>
<sequence length="196" mass="21830">MKPFHRILADEHRGHCGQAKLRFAQVAQAKSPDHIEAEPQRHRRFHRGELKGLILHLLSQGAAHGYELIKAIGDQVGDGYQPSPGVIYPTLNALETTHLICAEGDDNTQDGRKVYVLTDAGKAHLAKHAEQLSVLLQRLERQALRQRARNNPQINAALQQLKAALRRKFANDDLAEPVATAIAHIIEQAAQEIEKH</sequence>
<proteinExistence type="predicted"/>
<feature type="domain" description="Transcription regulator PadR N-terminal" evidence="2">
    <location>
        <begin position="54"/>
        <end position="126"/>
    </location>
</feature>
<dbReference type="PANTHER" id="PTHR43252:SF7">
    <property type="entry name" value="TRANSCRIPTIONAL REGULATOR YQJI"/>
    <property type="match status" value="1"/>
</dbReference>
<dbReference type="InterPro" id="IPR005149">
    <property type="entry name" value="Tscrpt_reg_PadR_N"/>
</dbReference>
<reference evidence="3 4" key="1">
    <citation type="journal article" date="2012" name="Int. J. Syst. Evol. Microbiol.">
        <title>Shewanella dokdonensis sp. nov., isolated from seawater.</title>
        <authorList>
            <person name="Sung H.R."/>
            <person name="Yoon J.H."/>
            <person name="Ghim S.Y."/>
        </authorList>
    </citation>
    <scope>NUCLEOTIDE SEQUENCE [LARGE SCALE GENOMIC DNA]</scope>
    <source>
        <strain evidence="3 4">DSM 23626</strain>
    </source>
</reference>
<dbReference type="InterPro" id="IPR036388">
    <property type="entry name" value="WH-like_DNA-bd_sf"/>
</dbReference>
<name>A0ABX8DJA4_9GAMM</name>
<evidence type="ECO:0000313" key="3">
    <source>
        <dbReference type="EMBL" id="QVK24410.1"/>
    </source>
</evidence>
<dbReference type="EMBL" id="CP074572">
    <property type="protein sequence ID" value="QVK24410.1"/>
    <property type="molecule type" value="Genomic_DNA"/>
</dbReference>
<dbReference type="Pfam" id="PF03551">
    <property type="entry name" value="PadR"/>
    <property type="match status" value="1"/>
</dbReference>
<keyword evidence="1" id="KW-0175">Coiled coil</keyword>
<dbReference type="Gene3D" id="1.10.10.10">
    <property type="entry name" value="Winged helix-like DNA-binding domain superfamily/Winged helix DNA-binding domain"/>
    <property type="match status" value="1"/>
</dbReference>
<protein>
    <submittedName>
        <fullName evidence="3">PadR family transcriptional regulator</fullName>
    </submittedName>
</protein>
<evidence type="ECO:0000256" key="1">
    <source>
        <dbReference type="SAM" id="Coils"/>
    </source>
</evidence>
<organism evidence="3 4">
    <name type="scientific">Shewanella dokdonensis</name>
    <dbReference type="NCBI Taxonomy" id="712036"/>
    <lineage>
        <taxon>Bacteria</taxon>
        <taxon>Pseudomonadati</taxon>
        <taxon>Pseudomonadota</taxon>
        <taxon>Gammaproteobacteria</taxon>
        <taxon>Alteromonadales</taxon>
        <taxon>Shewanellaceae</taxon>
        <taxon>Shewanella</taxon>
    </lineage>
</organism>
<feature type="coiled-coil region" evidence="1">
    <location>
        <begin position="122"/>
        <end position="149"/>
    </location>
</feature>
<dbReference type="InterPro" id="IPR036390">
    <property type="entry name" value="WH_DNA-bd_sf"/>
</dbReference>
<gene>
    <name evidence="3" type="ORF">KHX94_07995</name>
</gene>
<dbReference type="RefSeq" id="WP_213682998.1">
    <property type="nucleotide sequence ID" value="NZ_CP074572.1"/>
</dbReference>